<comment type="caution">
    <text evidence="1">The sequence shown here is derived from an EMBL/GenBank/DDBJ whole genome shotgun (WGS) entry which is preliminary data.</text>
</comment>
<sequence length="91" mass="10610">MQSERFVALTTYFESLEKLLPSANEHKTTQDDTAQKSAFLAACALWWEAQGAREDKDEDFPLQIQDIFEGLDSALTKQRARQNPWYPTWRK</sequence>
<dbReference type="EMBL" id="AFUV01000014">
    <property type="protein sequence ID" value="EGV05812.1"/>
    <property type="molecule type" value="Genomic_DNA"/>
</dbReference>
<dbReference type="Proteomes" id="UP000006235">
    <property type="component" value="Unassembled WGS sequence"/>
</dbReference>
<gene>
    <name evidence="1" type="ORF">HMPREF9952_0715</name>
</gene>
<evidence type="ECO:0000313" key="1">
    <source>
        <dbReference type="EMBL" id="EGV05812.1"/>
    </source>
</evidence>
<protein>
    <submittedName>
        <fullName evidence="1">Conserved domain protein</fullName>
    </submittedName>
</protein>
<accession>F9Q9L2</accession>
<reference evidence="1 2" key="1">
    <citation type="submission" date="2011-07" db="EMBL/GenBank/DDBJ databases">
        <authorList>
            <person name="Harkins D.M."/>
            <person name="Madupu R."/>
            <person name="Durkin A.S."/>
            <person name="Torralba M."/>
            <person name="Methe B."/>
            <person name="Sutton G.G."/>
            <person name="Nelson K.E."/>
        </authorList>
    </citation>
    <scope>NUCLEOTIDE SEQUENCE [LARGE SCALE GENOMIC DNA]</scope>
    <source>
        <strain evidence="1 2">HK 85</strain>
    </source>
</reference>
<name>F9Q9L2_9PAST</name>
<dbReference type="AlphaFoldDB" id="F9Q9L2"/>
<organism evidence="1 2">
    <name type="scientific">Haemophilus pittmaniae HK 85</name>
    <dbReference type="NCBI Taxonomy" id="1035188"/>
    <lineage>
        <taxon>Bacteria</taxon>
        <taxon>Pseudomonadati</taxon>
        <taxon>Pseudomonadota</taxon>
        <taxon>Gammaproteobacteria</taxon>
        <taxon>Pasteurellales</taxon>
        <taxon>Pasteurellaceae</taxon>
        <taxon>Haemophilus</taxon>
    </lineage>
</organism>
<proteinExistence type="predicted"/>
<evidence type="ECO:0000313" key="2">
    <source>
        <dbReference type="Proteomes" id="UP000006235"/>
    </source>
</evidence>
<dbReference type="STRING" id="1035188.HMPREF9952_0715"/>